<organism evidence="4 5">
    <name type="scientific">Pontiella desulfatans</name>
    <dbReference type="NCBI Taxonomy" id="2750659"/>
    <lineage>
        <taxon>Bacteria</taxon>
        <taxon>Pseudomonadati</taxon>
        <taxon>Kiritimatiellota</taxon>
        <taxon>Kiritimatiellia</taxon>
        <taxon>Kiritimatiellales</taxon>
        <taxon>Pontiellaceae</taxon>
        <taxon>Pontiella</taxon>
    </lineage>
</organism>
<evidence type="ECO:0000313" key="4">
    <source>
        <dbReference type="EMBL" id="VGO14706.1"/>
    </source>
</evidence>
<evidence type="ECO:0000259" key="3">
    <source>
        <dbReference type="PROSITE" id="PS50102"/>
    </source>
</evidence>
<reference evidence="4 5" key="1">
    <citation type="submission" date="2019-04" db="EMBL/GenBank/DDBJ databases">
        <authorList>
            <person name="Van Vliet M D."/>
        </authorList>
    </citation>
    <scope>NUCLEOTIDE SEQUENCE [LARGE SCALE GENOMIC DNA]</scope>
    <source>
        <strain evidence="4 5">F1</strain>
    </source>
</reference>
<dbReference type="Pfam" id="PF00076">
    <property type="entry name" value="RRM_1"/>
    <property type="match status" value="1"/>
</dbReference>
<dbReference type="Gene3D" id="3.30.70.330">
    <property type="match status" value="1"/>
</dbReference>
<dbReference type="CDD" id="cd21608">
    <property type="entry name" value="RRM2_NsCP33_like"/>
    <property type="match status" value="1"/>
</dbReference>
<feature type="region of interest" description="Disordered" evidence="2">
    <location>
        <begin position="75"/>
        <end position="120"/>
    </location>
</feature>
<dbReference type="PROSITE" id="PS51257">
    <property type="entry name" value="PROKAR_LIPOPROTEIN"/>
    <property type="match status" value="1"/>
</dbReference>
<dbReference type="InterPro" id="IPR035979">
    <property type="entry name" value="RBD_domain_sf"/>
</dbReference>
<protein>
    <recommendedName>
        <fullName evidence="3">RRM domain-containing protein</fullName>
    </recommendedName>
</protein>
<dbReference type="SUPFAM" id="SSF54928">
    <property type="entry name" value="RNA-binding domain, RBD"/>
    <property type="match status" value="1"/>
</dbReference>
<dbReference type="GO" id="GO:0003723">
    <property type="term" value="F:RNA binding"/>
    <property type="evidence" value="ECO:0007669"/>
    <property type="project" value="UniProtKB-KW"/>
</dbReference>
<keyword evidence="1" id="KW-0694">RNA-binding</keyword>
<evidence type="ECO:0000256" key="1">
    <source>
        <dbReference type="ARBA" id="ARBA00022884"/>
    </source>
</evidence>
<feature type="compositionally biased region" description="Gly residues" evidence="2">
    <location>
        <begin position="92"/>
        <end position="104"/>
    </location>
</feature>
<evidence type="ECO:0000256" key="2">
    <source>
        <dbReference type="SAM" id="MobiDB-lite"/>
    </source>
</evidence>
<dbReference type="PROSITE" id="PS50102">
    <property type="entry name" value="RRM"/>
    <property type="match status" value="1"/>
</dbReference>
<feature type="compositionally biased region" description="Basic and acidic residues" evidence="2">
    <location>
        <begin position="105"/>
        <end position="120"/>
    </location>
</feature>
<proteinExistence type="predicted"/>
<accession>A0A6C2U5M8</accession>
<dbReference type="InterPro" id="IPR052462">
    <property type="entry name" value="SLIRP/GR-RBP-like"/>
</dbReference>
<feature type="compositionally biased region" description="Basic and acidic residues" evidence="2">
    <location>
        <begin position="75"/>
        <end position="91"/>
    </location>
</feature>
<evidence type="ECO:0000313" key="5">
    <source>
        <dbReference type="Proteomes" id="UP000366872"/>
    </source>
</evidence>
<dbReference type="InterPro" id="IPR012677">
    <property type="entry name" value="Nucleotide-bd_a/b_plait_sf"/>
</dbReference>
<dbReference type="SMART" id="SM00360">
    <property type="entry name" value="RRM"/>
    <property type="match status" value="1"/>
</dbReference>
<dbReference type="AlphaFoldDB" id="A0A6C2U5M8"/>
<feature type="domain" description="RRM" evidence="3">
    <location>
        <begin position="3"/>
        <end position="81"/>
    </location>
</feature>
<dbReference type="PANTHER" id="PTHR48027">
    <property type="entry name" value="HETEROGENEOUS NUCLEAR RIBONUCLEOPROTEIN 87F-RELATED"/>
    <property type="match status" value="1"/>
</dbReference>
<dbReference type="EMBL" id="CAAHFG010000002">
    <property type="protein sequence ID" value="VGO14706.1"/>
    <property type="molecule type" value="Genomic_DNA"/>
</dbReference>
<name>A0A6C2U5M8_PONDE</name>
<dbReference type="InterPro" id="IPR000504">
    <property type="entry name" value="RRM_dom"/>
</dbReference>
<keyword evidence="5" id="KW-1185">Reference proteome</keyword>
<gene>
    <name evidence="4" type="ORF">PDESU_03274</name>
</gene>
<dbReference type="RefSeq" id="WP_136080340.1">
    <property type="nucleotide sequence ID" value="NZ_CAAHFG010000002.1"/>
</dbReference>
<dbReference type="Proteomes" id="UP000366872">
    <property type="component" value="Unassembled WGS sequence"/>
</dbReference>
<dbReference type="InterPro" id="IPR048289">
    <property type="entry name" value="RRM2_NsCP33-like"/>
</dbReference>
<sequence>MEKRLYVGNLSYNSTEDDLEALFQQAGTVVSCQLMLDKFTSRSRGFAFVEMETHEEANKAVEMFNEKPLDGRDLRVNIAKPREERPPRREGGGGGYGGGRGGGHGGRERSGRGGGNRERY</sequence>